<protein>
    <submittedName>
        <fullName evidence="2">MaoC family dehydratase N-terminal domain-containing protein</fullName>
    </submittedName>
</protein>
<dbReference type="EMBL" id="JAHRWL010000001">
    <property type="protein sequence ID" value="MBV2359614.1"/>
    <property type="molecule type" value="Genomic_DNA"/>
</dbReference>
<organism evidence="2 3">
    <name type="scientific">Thalassococcus arenae</name>
    <dbReference type="NCBI Taxonomy" id="2851652"/>
    <lineage>
        <taxon>Bacteria</taxon>
        <taxon>Pseudomonadati</taxon>
        <taxon>Pseudomonadota</taxon>
        <taxon>Alphaproteobacteria</taxon>
        <taxon>Rhodobacterales</taxon>
        <taxon>Roseobacteraceae</taxon>
        <taxon>Thalassococcus</taxon>
    </lineage>
</organism>
<keyword evidence="3" id="KW-1185">Reference proteome</keyword>
<dbReference type="InterPro" id="IPR039569">
    <property type="entry name" value="FAS1-like_DH_region"/>
</dbReference>
<dbReference type="PANTHER" id="PTHR28152:SF1">
    <property type="entry name" value="HYDROXYACYL-THIOESTER DEHYDRATASE TYPE 2, MITOCHONDRIAL"/>
    <property type="match status" value="1"/>
</dbReference>
<dbReference type="RefSeq" id="WP_217777412.1">
    <property type="nucleotide sequence ID" value="NZ_JAHRWL010000001.1"/>
</dbReference>
<gene>
    <name evidence="2" type="ORF">KUH32_07500</name>
</gene>
<dbReference type="InterPro" id="IPR052741">
    <property type="entry name" value="Mitochondrial_HTD2"/>
</dbReference>
<dbReference type="Proteomes" id="UP001166293">
    <property type="component" value="Unassembled WGS sequence"/>
</dbReference>
<name>A0ABS6N6G6_9RHOB</name>
<dbReference type="Pfam" id="PF13452">
    <property type="entry name" value="FAS1_DH_region"/>
    <property type="match status" value="1"/>
</dbReference>
<proteinExistence type="predicted"/>
<reference evidence="2" key="1">
    <citation type="submission" date="2021-06" db="EMBL/GenBank/DDBJ databases">
        <title>Thalassococcus sp. CAU 1522 isolated from sea sand, Republic of Korea.</title>
        <authorList>
            <person name="Kim W."/>
        </authorList>
    </citation>
    <scope>NUCLEOTIDE SEQUENCE</scope>
    <source>
        <strain evidence="2">CAU 1522</strain>
    </source>
</reference>
<dbReference type="PANTHER" id="PTHR28152">
    <property type="entry name" value="HYDROXYACYL-THIOESTER DEHYDRATASE TYPE 2, MITOCHONDRIAL"/>
    <property type="match status" value="1"/>
</dbReference>
<feature type="domain" description="FAS1-like dehydratase" evidence="1">
    <location>
        <begin position="69"/>
        <end position="130"/>
    </location>
</feature>
<accession>A0ABS6N6G6</accession>
<sequence>MQDAAATQTRQTDILDPARARAFQVALGDAATIDTGAPLPPFFHQLYFWDPQPPSGLGRDGHPKVGGLIPDLGLPRRMWAGGSLRFHAALHAGRPAEKTSRVTQVTRKDGRTGPLGFVTLTHEITQGGTLCVTERQDLVYRQDPDPAAPRPVAPQARTDETDLAQAAFTSTLLFRYSALTFNGHRIHYDLDYSRDVEGYAGLVVHGPLLAQQLMLMAERQGPIRSFSFRAASPLMHFETAALCRNGADMWVRGPDGRLVMSAEVTG</sequence>
<comment type="caution">
    <text evidence="2">The sequence shown here is derived from an EMBL/GenBank/DDBJ whole genome shotgun (WGS) entry which is preliminary data.</text>
</comment>
<evidence type="ECO:0000313" key="3">
    <source>
        <dbReference type="Proteomes" id="UP001166293"/>
    </source>
</evidence>
<evidence type="ECO:0000259" key="1">
    <source>
        <dbReference type="Pfam" id="PF13452"/>
    </source>
</evidence>
<evidence type="ECO:0000313" key="2">
    <source>
        <dbReference type="EMBL" id="MBV2359614.1"/>
    </source>
</evidence>